<reference evidence="1 2" key="1">
    <citation type="journal article" date="2021" name="bioRxiv">
        <title>Unraveling nitrogen, sulfur and carbon metabolic pathways and microbial community transcriptional responses to substrate deprivation and toxicity stresses in a bioreactor mimicking anoxic brackish coastal sediment conditions.</title>
        <authorList>
            <person name="Martins P.D."/>
            <person name="Echeveste M.J."/>
            <person name="Arshad A."/>
            <person name="Kurth J."/>
            <person name="Ouboter H."/>
            <person name="Jetten M.S.M."/>
            <person name="Welte C.U."/>
        </authorList>
    </citation>
    <scope>NUCLEOTIDE SEQUENCE [LARGE SCALE GENOMIC DNA]</scope>
    <source>
        <strain evidence="1">MAG_38</strain>
    </source>
</reference>
<dbReference type="Pfam" id="PF04255">
    <property type="entry name" value="DUF433"/>
    <property type="match status" value="1"/>
</dbReference>
<protein>
    <submittedName>
        <fullName evidence="1">DUF433 domain-containing protein</fullName>
    </submittedName>
</protein>
<accession>A0AAJ1AHN1</accession>
<sequence length="99" mass="11107">MSFTATTYPHITLRDDGMTVIAGSTMKVAELVAEVQAYGWSPEELHFQHPHLSLGQIHSALAYYWDHKDTLDRELAQALREADEHRAVAGPSAFSRIRS</sequence>
<dbReference type="Gene3D" id="1.10.10.10">
    <property type="entry name" value="Winged helix-like DNA-binding domain superfamily/Winged helix DNA-binding domain"/>
    <property type="match status" value="1"/>
</dbReference>
<evidence type="ECO:0000313" key="2">
    <source>
        <dbReference type="Proteomes" id="UP001197609"/>
    </source>
</evidence>
<dbReference type="InterPro" id="IPR007367">
    <property type="entry name" value="DUF433"/>
</dbReference>
<dbReference type="InterPro" id="IPR009057">
    <property type="entry name" value="Homeodomain-like_sf"/>
</dbReference>
<dbReference type="Proteomes" id="UP001197609">
    <property type="component" value="Unassembled WGS sequence"/>
</dbReference>
<organism evidence="1 2">
    <name type="scientific">Candidatus Methylomirabilis tolerans</name>
    <dbReference type="NCBI Taxonomy" id="3123416"/>
    <lineage>
        <taxon>Bacteria</taxon>
        <taxon>Candidatus Methylomirabilota</taxon>
        <taxon>Candidatus Methylomirabilia</taxon>
        <taxon>Candidatus Methylomirabilales</taxon>
        <taxon>Candidatus Methylomirabilaceae</taxon>
        <taxon>Candidatus Methylomirabilis</taxon>
    </lineage>
</organism>
<gene>
    <name evidence="1" type="ORF">K8G79_06895</name>
</gene>
<dbReference type="SUPFAM" id="SSF46689">
    <property type="entry name" value="Homeodomain-like"/>
    <property type="match status" value="1"/>
</dbReference>
<dbReference type="InterPro" id="IPR036388">
    <property type="entry name" value="WH-like_DNA-bd_sf"/>
</dbReference>
<name>A0AAJ1AHN1_9BACT</name>
<proteinExistence type="predicted"/>
<dbReference type="EMBL" id="JAIOIU010000082">
    <property type="protein sequence ID" value="MBZ0159843.1"/>
    <property type="molecule type" value="Genomic_DNA"/>
</dbReference>
<evidence type="ECO:0000313" key="1">
    <source>
        <dbReference type="EMBL" id="MBZ0159843.1"/>
    </source>
</evidence>
<comment type="caution">
    <text evidence="1">The sequence shown here is derived from an EMBL/GenBank/DDBJ whole genome shotgun (WGS) entry which is preliminary data.</text>
</comment>
<dbReference type="AlphaFoldDB" id="A0AAJ1AHN1"/>